<evidence type="ECO:0000256" key="10">
    <source>
        <dbReference type="ARBA" id="ARBA00039098"/>
    </source>
</evidence>
<dbReference type="EC" id="7.2.2.11" evidence="10"/>
<dbReference type="OrthoDB" id="18209at2157"/>
<gene>
    <name evidence="15" type="ORF">J2753_001328</name>
</gene>
<comment type="caution">
    <text evidence="15">The sequence shown here is derived from an EMBL/GenBank/DDBJ whole genome shotgun (WGS) entry which is preliminary data.</text>
</comment>
<evidence type="ECO:0000256" key="6">
    <source>
        <dbReference type="ARBA" id="ARBA00022967"/>
    </source>
</evidence>
<evidence type="ECO:0000259" key="14">
    <source>
        <dbReference type="PROSITE" id="PS50893"/>
    </source>
</evidence>
<dbReference type="InterPro" id="IPR003593">
    <property type="entry name" value="AAA+_ATPase"/>
</dbReference>
<keyword evidence="3" id="KW-1003">Cell membrane</keyword>
<dbReference type="GO" id="GO:0005886">
    <property type="term" value="C:plasma membrane"/>
    <property type="evidence" value="ECO:0007669"/>
    <property type="project" value="UniProtKB-SubCell"/>
</dbReference>
<evidence type="ECO:0000313" key="16">
    <source>
        <dbReference type="Proteomes" id="UP000823736"/>
    </source>
</evidence>
<dbReference type="InterPro" id="IPR027417">
    <property type="entry name" value="P-loop_NTPase"/>
</dbReference>
<keyword evidence="7" id="KW-0406">Ion transport</keyword>
<dbReference type="InterPro" id="IPR003439">
    <property type="entry name" value="ABC_transporter-like_ATP-bd"/>
</dbReference>
<accession>A0A8T4GZ52</accession>
<keyword evidence="4" id="KW-0547">Nucleotide-binding</keyword>
<evidence type="ECO:0000256" key="3">
    <source>
        <dbReference type="ARBA" id="ARBA00022475"/>
    </source>
</evidence>
<feature type="domain" description="ABC transporter" evidence="14">
    <location>
        <begin position="6"/>
        <end position="257"/>
    </location>
</feature>
<dbReference type="GO" id="GO:0015413">
    <property type="term" value="F:ABC-type nickel transporter activity"/>
    <property type="evidence" value="ECO:0007669"/>
    <property type="project" value="UniProtKB-EC"/>
</dbReference>
<dbReference type="PANTHER" id="PTHR43297:SF13">
    <property type="entry name" value="NICKEL ABC TRANSPORTER, ATP-BINDING PROTEIN"/>
    <property type="match status" value="1"/>
</dbReference>
<dbReference type="NCBIfam" id="TIGR01727">
    <property type="entry name" value="oligo_HPY"/>
    <property type="match status" value="1"/>
</dbReference>
<evidence type="ECO:0000256" key="8">
    <source>
        <dbReference type="ARBA" id="ARBA00023136"/>
    </source>
</evidence>
<dbReference type="SMART" id="SM00382">
    <property type="entry name" value="AAA"/>
    <property type="match status" value="1"/>
</dbReference>
<evidence type="ECO:0000256" key="13">
    <source>
        <dbReference type="SAM" id="MobiDB-lite"/>
    </source>
</evidence>
<evidence type="ECO:0000256" key="2">
    <source>
        <dbReference type="ARBA" id="ARBA00022448"/>
    </source>
</evidence>
<dbReference type="AlphaFoldDB" id="A0A8T4GZ52"/>
<protein>
    <recommendedName>
        <fullName evidence="11">Nickel import system ATP-binding protein NikD</fullName>
        <ecNumber evidence="10">7.2.2.11</ecNumber>
    </recommendedName>
</protein>
<evidence type="ECO:0000256" key="12">
    <source>
        <dbReference type="ARBA" id="ARBA00048610"/>
    </source>
</evidence>
<proteinExistence type="predicted"/>
<reference evidence="15" key="1">
    <citation type="submission" date="2021-03" db="EMBL/GenBank/DDBJ databases">
        <title>Genomic Encyclopedia of Type Strains, Phase IV (KMG-IV): sequencing the most valuable type-strain genomes for metagenomic binning, comparative biology and taxonomic classification.</title>
        <authorList>
            <person name="Goeker M."/>
        </authorList>
    </citation>
    <scope>NUCLEOTIDE SEQUENCE</scope>
    <source>
        <strain evidence="15">DSM 26232</strain>
    </source>
</reference>
<dbReference type="InterPro" id="IPR013563">
    <property type="entry name" value="Oligopep_ABC_C"/>
</dbReference>
<keyword evidence="16" id="KW-1185">Reference proteome</keyword>
<dbReference type="RefSeq" id="WP_209491111.1">
    <property type="nucleotide sequence ID" value="NZ_JAGGLC010000002.1"/>
</dbReference>
<dbReference type="GO" id="GO:0016887">
    <property type="term" value="F:ATP hydrolysis activity"/>
    <property type="evidence" value="ECO:0007669"/>
    <property type="project" value="InterPro"/>
</dbReference>
<evidence type="ECO:0000256" key="5">
    <source>
        <dbReference type="ARBA" id="ARBA00022840"/>
    </source>
</evidence>
<dbReference type="Pfam" id="PF08352">
    <property type="entry name" value="oligo_HPY"/>
    <property type="match status" value="1"/>
</dbReference>
<evidence type="ECO:0000256" key="11">
    <source>
        <dbReference type="ARBA" id="ARBA00044143"/>
    </source>
</evidence>
<comment type="subunit">
    <text evidence="9">The complex is composed of two ATP-binding proteins (NikD and NikE), two transmembrane proteins (NikB and NikC) and a solute-binding protein (NikA).</text>
</comment>
<dbReference type="CDD" id="cd03257">
    <property type="entry name" value="ABC_NikE_OppD_transporters"/>
    <property type="match status" value="1"/>
</dbReference>
<dbReference type="PANTHER" id="PTHR43297">
    <property type="entry name" value="OLIGOPEPTIDE TRANSPORT ATP-BINDING PROTEIN APPD"/>
    <property type="match status" value="1"/>
</dbReference>
<keyword evidence="5 15" id="KW-0067">ATP-binding</keyword>
<feature type="region of interest" description="Disordered" evidence="13">
    <location>
        <begin position="331"/>
        <end position="355"/>
    </location>
</feature>
<evidence type="ECO:0000256" key="1">
    <source>
        <dbReference type="ARBA" id="ARBA00004202"/>
    </source>
</evidence>
<dbReference type="FunFam" id="3.40.50.300:FF:000016">
    <property type="entry name" value="Oligopeptide ABC transporter ATP-binding component"/>
    <property type="match status" value="1"/>
</dbReference>
<evidence type="ECO:0000256" key="9">
    <source>
        <dbReference type="ARBA" id="ARBA00038669"/>
    </source>
</evidence>
<dbReference type="GO" id="GO:0005524">
    <property type="term" value="F:ATP binding"/>
    <property type="evidence" value="ECO:0007669"/>
    <property type="project" value="UniProtKB-KW"/>
</dbReference>
<dbReference type="Proteomes" id="UP000823736">
    <property type="component" value="Unassembled WGS sequence"/>
</dbReference>
<dbReference type="EMBL" id="JAGGLC010000002">
    <property type="protein sequence ID" value="MBP1986834.1"/>
    <property type="molecule type" value="Genomic_DNA"/>
</dbReference>
<name>A0A8T4GZ52_9EURY</name>
<keyword evidence="8" id="KW-0472">Membrane</keyword>
<comment type="subcellular location">
    <subcellularLocation>
        <location evidence="1">Cell membrane</location>
        <topology evidence="1">Peripheral membrane protein</topology>
    </subcellularLocation>
</comment>
<organism evidence="15 16">
    <name type="scientific">Halolamina salifodinae</name>
    <dbReference type="NCBI Taxonomy" id="1202767"/>
    <lineage>
        <taxon>Archaea</taxon>
        <taxon>Methanobacteriati</taxon>
        <taxon>Methanobacteriota</taxon>
        <taxon>Stenosarchaea group</taxon>
        <taxon>Halobacteria</taxon>
        <taxon>Halobacteriales</taxon>
        <taxon>Haloferacaceae</taxon>
    </lineage>
</organism>
<dbReference type="PROSITE" id="PS00211">
    <property type="entry name" value="ABC_TRANSPORTER_1"/>
    <property type="match status" value="1"/>
</dbReference>
<evidence type="ECO:0000256" key="4">
    <source>
        <dbReference type="ARBA" id="ARBA00022741"/>
    </source>
</evidence>
<comment type="catalytic activity">
    <reaction evidence="12">
        <text>Ni(2+)(out) + ATP + H2O = Ni(2+)(in) + ADP + phosphate + H(+)</text>
        <dbReference type="Rhea" id="RHEA:15557"/>
        <dbReference type="ChEBI" id="CHEBI:15377"/>
        <dbReference type="ChEBI" id="CHEBI:15378"/>
        <dbReference type="ChEBI" id="CHEBI:30616"/>
        <dbReference type="ChEBI" id="CHEBI:43474"/>
        <dbReference type="ChEBI" id="CHEBI:49786"/>
        <dbReference type="ChEBI" id="CHEBI:456216"/>
        <dbReference type="EC" id="7.2.2.11"/>
    </reaction>
    <physiologicalReaction direction="left-to-right" evidence="12">
        <dbReference type="Rhea" id="RHEA:15558"/>
    </physiologicalReaction>
</comment>
<dbReference type="Gene3D" id="3.40.50.300">
    <property type="entry name" value="P-loop containing nucleotide triphosphate hydrolases"/>
    <property type="match status" value="1"/>
</dbReference>
<evidence type="ECO:0000313" key="15">
    <source>
        <dbReference type="EMBL" id="MBP1986834.1"/>
    </source>
</evidence>
<dbReference type="InterPro" id="IPR017871">
    <property type="entry name" value="ABC_transporter-like_CS"/>
</dbReference>
<dbReference type="InterPro" id="IPR050388">
    <property type="entry name" value="ABC_Ni/Peptide_Import"/>
</dbReference>
<dbReference type="GO" id="GO:0015833">
    <property type="term" value="P:peptide transport"/>
    <property type="evidence" value="ECO:0007669"/>
    <property type="project" value="InterPro"/>
</dbReference>
<dbReference type="PROSITE" id="PS50893">
    <property type="entry name" value="ABC_TRANSPORTER_2"/>
    <property type="match status" value="1"/>
</dbReference>
<sequence>MTDNILTVEDLKVDFHTEEGTVHALDGISFEVGYDEVLGVIGESGCGKSVTVLSVMGLLQSPPADIVDGTIEYKGTDLLSISDTELNEIRGDQISMVYQDPMTSLNPVLTIGHQVMEPLLRHTNMSKAAARQKGIDMLESCGLADADRLMDEYPHELSGGMRQRVVIAMALVTEPDLLIADEPTTALDVTIQAQIMELLKSLQEEFGMSVVFISHDLGVISEISDRIAVMYAGRVVESATMRNIFTNPLHPYTRKLSESIPSLDSTVDRLPTIEGQVPSLYNPPTGCRFASRCPEHLGEECEMVDPRLKRIEENAAHKVACHLYTDVSEASPPWDVEEGDAQAVTNKATQGDKYE</sequence>
<dbReference type="SUPFAM" id="SSF52540">
    <property type="entry name" value="P-loop containing nucleoside triphosphate hydrolases"/>
    <property type="match status" value="1"/>
</dbReference>
<evidence type="ECO:0000256" key="7">
    <source>
        <dbReference type="ARBA" id="ARBA00023065"/>
    </source>
</evidence>
<keyword evidence="6" id="KW-1278">Translocase</keyword>
<dbReference type="Pfam" id="PF00005">
    <property type="entry name" value="ABC_tran"/>
    <property type="match status" value="1"/>
</dbReference>
<keyword evidence="2" id="KW-0813">Transport</keyword>